<evidence type="ECO:0000256" key="1">
    <source>
        <dbReference type="SAM" id="Phobius"/>
    </source>
</evidence>
<evidence type="ECO:0000313" key="2">
    <source>
        <dbReference type="EMBL" id="KAL3232852.1"/>
    </source>
</evidence>
<feature type="transmembrane region" description="Helical" evidence="1">
    <location>
        <begin position="302"/>
        <end position="323"/>
    </location>
</feature>
<accession>A0ABR4NVV8</accession>
<dbReference type="EMBL" id="JBEVYD010000005">
    <property type="protein sequence ID" value="KAL3232852.1"/>
    <property type="molecule type" value="Genomic_DNA"/>
</dbReference>
<feature type="transmembrane region" description="Helical" evidence="1">
    <location>
        <begin position="54"/>
        <end position="74"/>
    </location>
</feature>
<feature type="transmembrane region" description="Helical" evidence="1">
    <location>
        <begin position="133"/>
        <end position="154"/>
    </location>
</feature>
<dbReference type="InterPro" id="IPR031581">
    <property type="entry name" value="Csg2"/>
</dbReference>
<sequence length="428" mass="48240">MSNTLLWFTGVLGYVIQTKCISTIQSRKAAASNASLEASAYSADTPTTGTSTHILTFYLTFIYFASWTFLMPLAKLWKELRQTTNPAEELDLATIVENDQNPEHRNANRMLLEYYQRQLDAESKIVSWRNFSYFMKLLVLTFLLMIAIVTYNLALSMSPAFDVALIQNIAIFEIVTLLYGVCGLSRRQNVFRNFLIMLTALIGILIVSYTKATCDMLSGKLSINKDTGELSDPFLFDRLKSSLLCGLGNLTIGPFAVLWNRWFGKKSHLNSAISKELPQSSVSNSLINQINQRKSSYSANSFVRQCTHLSFIGLIGMFVLFPFLPTIPTSSETVSILYSDKAFWLSSMFGIVFGVIPFLISLLLLNRNAAPEYITTLNLGCIIFMGISDWISEPTQTTIIRWEVIGYIILTITCLILSYTFNERKLTH</sequence>
<feature type="transmembrane region" description="Helical" evidence="1">
    <location>
        <begin position="343"/>
        <end position="366"/>
    </location>
</feature>
<organism evidence="2 3">
    <name type="scientific">Nakaseomyces bracarensis</name>
    <dbReference type="NCBI Taxonomy" id="273131"/>
    <lineage>
        <taxon>Eukaryota</taxon>
        <taxon>Fungi</taxon>
        <taxon>Dikarya</taxon>
        <taxon>Ascomycota</taxon>
        <taxon>Saccharomycotina</taxon>
        <taxon>Saccharomycetes</taxon>
        <taxon>Saccharomycetales</taxon>
        <taxon>Saccharomycetaceae</taxon>
        <taxon>Nakaseomyces</taxon>
    </lineage>
</organism>
<keyword evidence="3" id="KW-1185">Reference proteome</keyword>
<name>A0ABR4NVV8_9SACH</name>
<feature type="transmembrane region" description="Helical" evidence="1">
    <location>
        <begin position="241"/>
        <end position="259"/>
    </location>
</feature>
<comment type="caution">
    <text evidence="2">The sequence shown here is derived from an EMBL/GenBank/DDBJ whole genome shotgun (WGS) entry which is preliminary data.</text>
</comment>
<feature type="transmembrane region" description="Helical" evidence="1">
    <location>
        <begin position="373"/>
        <end position="392"/>
    </location>
</feature>
<feature type="transmembrane region" description="Helical" evidence="1">
    <location>
        <begin position="404"/>
        <end position="422"/>
    </location>
</feature>
<reference evidence="2 3" key="1">
    <citation type="submission" date="2024-05" db="EMBL/GenBank/DDBJ databases">
        <title>Long read based assembly of the Candida bracarensis genome reveals expanded adhesin content.</title>
        <authorList>
            <person name="Marcet-Houben M."/>
            <person name="Ksiezopolska E."/>
            <person name="Gabaldon T."/>
        </authorList>
    </citation>
    <scope>NUCLEOTIDE SEQUENCE [LARGE SCALE GENOMIC DNA]</scope>
    <source>
        <strain evidence="2 3">CBM6</strain>
    </source>
</reference>
<dbReference type="Proteomes" id="UP001623330">
    <property type="component" value="Unassembled WGS sequence"/>
</dbReference>
<evidence type="ECO:0000313" key="3">
    <source>
        <dbReference type="Proteomes" id="UP001623330"/>
    </source>
</evidence>
<feature type="transmembrane region" description="Helical" evidence="1">
    <location>
        <begin position="160"/>
        <end position="182"/>
    </location>
</feature>
<keyword evidence="1" id="KW-0472">Membrane</keyword>
<feature type="transmembrane region" description="Helical" evidence="1">
    <location>
        <begin position="194"/>
        <end position="212"/>
    </location>
</feature>
<proteinExistence type="predicted"/>
<gene>
    <name evidence="2" type="ORF">RNJ44_04768</name>
</gene>
<dbReference type="Pfam" id="PF16965">
    <property type="entry name" value="CSG2"/>
    <property type="match status" value="1"/>
</dbReference>
<keyword evidence="1" id="KW-0812">Transmembrane</keyword>
<protein>
    <submittedName>
        <fullName evidence="2">Mannosyl phosphorylinositol ceramide synthase regulatory protein CSG2</fullName>
    </submittedName>
</protein>
<keyword evidence="1" id="KW-1133">Transmembrane helix</keyword>